<feature type="compositionally biased region" description="Polar residues" evidence="1">
    <location>
        <begin position="967"/>
        <end position="995"/>
    </location>
</feature>
<name>A0A7J6YGE2_TRYCR</name>
<feature type="compositionally biased region" description="Basic and acidic residues" evidence="1">
    <location>
        <begin position="25"/>
        <end position="34"/>
    </location>
</feature>
<dbReference type="CDD" id="cd15482">
    <property type="entry name" value="Sialidase_non-viral"/>
    <property type="match status" value="1"/>
</dbReference>
<evidence type="ECO:0000259" key="3">
    <source>
        <dbReference type="Pfam" id="PF13859"/>
    </source>
</evidence>
<feature type="region of interest" description="Disordered" evidence="1">
    <location>
        <begin position="1"/>
        <end position="38"/>
    </location>
</feature>
<dbReference type="InterPro" id="IPR022144">
    <property type="entry name" value="DUF3676"/>
</dbReference>
<dbReference type="SUPFAM" id="SSF49899">
    <property type="entry name" value="Concanavalin A-like lectins/glucanases"/>
    <property type="match status" value="1"/>
</dbReference>
<feature type="compositionally biased region" description="Polar residues" evidence="1">
    <location>
        <begin position="777"/>
        <end position="788"/>
    </location>
</feature>
<comment type="caution">
    <text evidence="5">The sequence shown here is derived from an EMBL/GenBank/DDBJ whole genome shotgun (WGS) entry which is preliminary data.</text>
</comment>
<evidence type="ECO:0000313" key="5">
    <source>
        <dbReference type="EMBL" id="KAF5225360.1"/>
    </source>
</evidence>
<feature type="compositionally biased region" description="Polar residues" evidence="1">
    <location>
        <begin position="870"/>
        <end position="891"/>
    </location>
</feature>
<protein>
    <submittedName>
        <fullName evidence="5">Uncharacterized protein</fullName>
    </submittedName>
</protein>
<dbReference type="Gene3D" id="2.120.10.10">
    <property type="match status" value="1"/>
</dbReference>
<evidence type="ECO:0000256" key="1">
    <source>
        <dbReference type="SAM" id="MobiDB-lite"/>
    </source>
</evidence>
<feature type="region of interest" description="Disordered" evidence="1">
    <location>
        <begin position="729"/>
        <end position="755"/>
    </location>
</feature>
<feature type="compositionally biased region" description="Basic and acidic residues" evidence="1">
    <location>
        <begin position="952"/>
        <end position="963"/>
    </location>
</feature>
<feature type="compositionally biased region" description="Acidic residues" evidence="1">
    <location>
        <begin position="744"/>
        <end position="755"/>
    </location>
</feature>
<feature type="region of interest" description="Disordered" evidence="1">
    <location>
        <begin position="777"/>
        <end position="996"/>
    </location>
</feature>
<dbReference type="Proteomes" id="UP000583944">
    <property type="component" value="Unassembled WGS sequence"/>
</dbReference>
<dbReference type="GO" id="GO:0004308">
    <property type="term" value="F:exo-alpha-sialidase activity"/>
    <property type="evidence" value="ECO:0007669"/>
    <property type="project" value="InterPro"/>
</dbReference>
<dbReference type="Pfam" id="PF13859">
    <property type="entry name" value="BNR_3"/>
    <property type="match status" value="1"/>
</dbReference>
<feature type="compositionally biased region" description="Basic and acidic residues" evidence="1">
    <location>
        <begin position="732"/>
        <end position="743"/>
    </location>
</feature>
<proteinExistence type="predicted"/>
<dbReference type="Pfam" id="PF11052">
    <property type="entry name" value="Tr-sialidase_C"/>
    <property type="match status" value="1"/>
</dbReference>
<organism evidence="5 6">
    <name type="scientific">Trypanosoma cruzi</name>
    <dbReference type="NCBI Taxonomy" id="5693"/>
    <lineage>
        <taxon>Eukaryota</taxon>
        <taxon>Discoba</taxon>
        <taxon>Euglenozoa</taxon>
        <taxon>Kinetoplastea</taxon>
        <taxon>Metakinetoplastina</taxon>
        <taxon>Trypanosomatida</taxon>
        <taxon>Trypanosomatidae</taxon>
        <taxon>Trypanosoma</taxon>
        <taxon>Schizotrypanum</taxon>
    </lineage>
</organism>
<dbReference type="InterPro" id="IPR055239">
    <property type="entry name" value="TS_C"/>
</dbReference>
<dbReference type="InterPro" id="IPR036278">
    <property type="entry name" value="Sialidase_sf"/>
</dbReference>
<feature type="domain" description="Sialidase" evidence="3">
    <location>
        <begin position="101"/>
        <end position="432"/>
    </location>
</feature>
<sequence>MLSRVAAVKVPRTHNRRRVTGSSGRRREGRESEPQRPNMSRRVFASAVLLLFVMMMCCGSGAAAAEQAGAAVDPFKGTTPISFANWKEFKEDGGKITSLRVPGLVKVGDDVFAVAEAQCGEKDGADSCAGIVSKHLNISDDSMDISTSDISLFRMQLVDTAANNFGTTEVLRPTTLVIGESVYMLLGNHSHTKKSQVEGKNERGLLLVRGTVAEENGQKKIRWNETHVMNPQAIRYSGFLTELIGGGGSGAVMGDGALVFPMQAKNSDGTSVLLSMRLPKSENKWELSYETPGNGCRDPTLVKWKEGDDERLFMMAHCAGGYYDVYRSISDGVNWYPSGQPITRVWGNSHNRTGYGVQSGSTTAIIEEKEVMLVTAPVYPKEDNGKGRLHLWVTDKARVYDVGPVSREDDDAAASSLLMKEKNNKELISLYENKKDGAYSLVAVRLTEKLERVKEVVKTWKDLDSALQSCSSVSSGTVDARKKGMCNGPVPTDELVGFLSGNFSDNTWRDEYLGVDAIVHGSAGKRIESPNGLTFKGSGAWAEWPVGDMGQTVPYYFANNKFTLVATVSIHEVPQSGNMPLMGVRMNDTSSTVLFGLSYTHDKKWLAIPENPGNAEDLDEWEPNKTYQVVLRMTLDEWTVFVDGKQIHQKSYDKSLFDSHRISHFYIGGDSKDQSATGGHVTVTNVMLYNEKLWDDTLDELKASKVNIPSLGAEKQPTEQVTKTEILVASESKSEESATSHEELNEDDTEKQEEEGADGVVLAPLLSTFVAGSSVSEPATATEIAGNSRQEDNAQLSEDKTSPQTTPHEAKESMQRDSDVQPQDPQSEVLTEVADVEGSAESYDTQQPEEDEEADGRSGGSVSPVASSSDMDTATETVDSEHQVQQSTEPSAENDDVRSTGTGTTGAEESLSLEVGDGNSERTMSSDSSLTPSKSDAEPRSAEDTDNISWTERAEFSVEDSKEVPQTVDTAPGNTSTTPGETKIPSESNTTTPSDTDILLEKGHLGELAAMYLIGDSTVHGYVSRVLLLLLLGLWGIAALC</sequence>
<dbReference type="InterPro" id="IPR013320">
    <property type="entry name" value="ConA-like_dom_sf"/>
</dbReference>
<dbReference type="AlphaFoldDB" id="A0A7J6YGE2"/>
<dbReference type="SUPFAM" id="SSF50939">
    <property type="entry name" value="Sialidases"/>
    <property type="match status" value="1"/>
</dbReference>
<reference evidence="5 6" key="1">
    <citation type="journal article" date="2019" name="Genome Biol. Evol.">
        <title>Nanopore Sequencing Significantly Improves Genome Assembly of the Protozoan Parasite Trypanosoma cruzi.</title>
        <authorList>
            <person name="Diaz-Viraque F."/>
            <person name="Pita S."/>
            <person name="Greif G."/>
            <person name="de Souza R.C.M."/>
            <person name="Iraola G."/>
            <person name="Robello C."/>
        </authorList>
    </citation>
    <scope>NUCLEOTIDE SEQUENCE [LARGE SCALE GENOMIC DNA]</scope>
    <source>
        <strain evidence="5 6">Berenice</strain>
    </source>
</reference>
<dbReference type="Gene3D" id="2.60.120.200">
    <property type="match status" value="1"/>
</dbReference>
<dbReference type="VEuPathDB" id="TriTrypDB:ECC02_001538"/>
<evidence type="ECO:0000259" key="2">
    <source>
        <dbReference type="Pfam" id="PF12429"/>
    </source>
</evidence>
<feature type="compositionally biased region" description="Polar residues" evidence="1">
    <location>
        <begin position="820"/>
        <end position="829"/>
    </location>
</feature>
<dbReference type="EMBL" id="JABDHM010000007">
    <property type="protein sequence ID" value="KAF5225360.1"/>
    <property type="molecule type" value="Genomic_DNA"/>
</dbReference>
<feature type="compositionally biased region" description="Low complexity" evidence="1">
    <location>
        <begin position="860"/>
        <end position="869"/>
    </location>
</feature>
<evidence type="ECO:0000259" key="4">
    <source>
        <dbReference type="Pfam" id="PF22925"/>
    </source>
</evidence>
<dbReference type="InterPro" id="IPR008377">
    <property type="entry name" value="Sialidase_trypan"/>
</dbReference>
<dbReference type="PRINTS" id="PR01803">
    <property type="entry name" value="TCSIALIDASE"/>
</dbReference>
<dbReference type="InterPro" id="IPR021287">
    <property type="entry name" value="Trans-sialidase_CS"/>
</dbReference>
<feature type="compositionally biased region" description="Basic and acidic residues" evidence="1">
    <location>
        <begin position="808"/>
        <end position="819"/>
    </location>
</feature>
<accession>A0A7J6YGE2</accession>
<dbReference type="VEuPathDB" id="TriTrypDB:BCY84_04964"/>
<feature type="domain" description="DUF3676" evidence="2">
    <location>
        <begin position="724"/>
        <end position="953"/>
    </location>
</feature>
<feature type="compositionally biased region" description="Basic and acidic residues" evidence="1">
    <location>
        <begin position="789"/>
        <end position="801"/>
    </location>
</feature>
<feature type="domain" description="Trans-sialidase C-terminal" evidence="4">
    <location>
        <begin position="491"/>
        <end position="694"/>
    </location>
</feature>
<evidence type="ECO:0000313" key="6">
    <source>
        <dbReference type="Proteomes" id="UP000583944"/>
    </source>
</evidence>
<dbReference type="Pfam" id="PF22925">
    <property type="entry name" value="TS_C"/>
    <property type="match status" value="1"/>
</dbReference>
<dbReference type="Pfam" id="PF12429">
    <property type="entry name" value="DUF3676"/>
    <property type="match status" value="1"/>
</dbReference>
<feature type="compositionally biased region" description="Low complexity" evidence="1">
    <location>
        <begin position="925"/>
        <end position="934"/>
    </location>
</feature>
<gene>
    <name evidence="5" type="ORF">ECC02_001538</name>
</gene>
<dbReference type="InterPro" id="IPR011040">
    <property type="entry name" value="Sialidase"/>
</dbReference>